<dbReference type="Proteomes" id="UP000188235">
    <property type="component" value="Chromosome"/>
</dbReference>
<dbReference type="STRING" id="399497.BW733_03410"/>
<accession>A0A1Q2CV88</accession>
<dbReference type="NCBIfam" id="TIGR01891">
    <property type="entry name" value="amidohydrolases"/>
    <property type="match status" value="1"/>
</dbReference>
<organism evidence="2 3">
    <name type="scientific">Tessaracoccus flavescens</name>
    <dbReference type="NCBI Taxonomy" id="399497"/>
    <lineage>
        <taxon>Bacteria</taxon>
        <taxon>Bacillati</taxon>
        <taxon>Actinomycetota</taxon>
        <taxon>Actinomycetes</taxon>
        <taxon>Propionibacteriales</taxon>
        <taxon>Propionibacteriaceae</taxon>
        <taxon>Tessaracoccus</taxon>
    </lineage>
</organism>
<protein>
    <recommendedName>
        <fullName evidence="1">Peptidase M20 dimerisation domain-containing protein</fullName>
    </recommendedName>
</protein>
<dbReference type="PANTHER" id="PTHR11014">
    <property type="entry name" value="PEPTIDASE M20 FAMILY MEMBER"/>
    <property type="match status" value="1"/>
</dbReference>
<dbReference type="Pfam" id="PF01546">
    <property type="entry name" value="Peptidase_M20"/>
    <property type="match status" value="1"/>
</dbReference>
<reference evidence="2 3" key="1">
    <citation type="journal article" date="2008" name="Int. J. Syst. Evol. Microbiol.">
        <title>Tessaracoccus flavescens sp. nov., isolated from marine sediment.</title>
        <authorList>
            <person name="Lee D.W."/>
            <person name="Lee S.D."/>
        </authorList>
    </citation>
    <scope>NUCLEOTIDE SEQUENCE [LARGE SCALE GENOMIC DNA]</scope>
    <source>
        <strain evidence="2 3">SST-39T</strain>
    </source>
</reference>
<feature type="domain" description="Peptidase M20 dimerisation" evidence="1">
    <location>
        <begin position="186"/>
        <end position="278"/>
    </location>
</feature>
<evidence type="ECO:0000313" key="3">
    <source>
        <dbReference type="Proteomes" id="UP000188235"/>
    </source>
</evidence>
<dbReference type="Pfam" id="PF07687">
    <property type="entry name" value="M20_dimer"/>
    <property type="match status" value="1"/>
</dbReference>
<dbReference type="KEGG" id="tfa:BW733_03410"/>
<sequence>MTSELLKPLTDGITRVLPEAAALRRRLHADPRLSGQEGHTRDQLVAALPFLDWSPVAATGAWARLGPNGPAVGLRAELDALPIDEVTGVEFESRIPGVMHACGHDVHMAALWAVLNAARELDLPAAMVPVLQPREEVTPPGAGDVVASGLLERESVEAMIGVHMQPGVDPGVVSTGAGAVNAAYDSFEITVAGSPAHGAYPHLAVDPITTLAAIIGEVSSLRGRLIDPTHATVVSFGQVSGGTAPNVIPDSASCRGTIRTFHEADRMRLHEAIARTVEGVAAGRGAHAEARFVRGGPALVNDPALVHRTDHLLSSLGVTVAETPFRSCGSDDFAEYGRETASLMCFIGTGRINGAGLHHGAYLPGRDALELAAVAYASGYVAAASTL</sequence>
<evidence type="ECO:0000313" key="2">
    <source>
        <dbReference type="EMBL" id="AQP50024.1"/>
    </source>
</evidence>
<dbReference type="InterPro" id="IPR017439">
    <property type="entry name" value="Amidohydrolase"/>
</dbReference>
<dbReference type="RefSeq" id="WP_077347897.1">
    <property type="nucleotide sequence ID" value="NZ_CP019607.1"/>
</dbReference>
<dbReference type="InterPro" id="IPR002933">
    <property type="entry name" value="Peptidase_M20"/>
</dbReference>
<dbReference type="OrthoDB" id="9777385at2"/>
<dbReference type="AlphaFoldDB" id="A0A1Q2CV88"/>
<dbReference type="EMBL" id="CP019607">
    <property type="protein sequence ID" value="AQP50024.1"/>
    <property type="molecule type" value="Genomic_DNA"/>
</dbReference>
<dbReference type="Gene3D" id="3.40.630.10">
    <property type="entry name" value="Zn peptidases"/>
    <property type="match status" value="1"/>
</dbReference>
<gene>
    <name evidence="2" type="ORF">BW733_03410</name>
</gene>
<dbReference type="SUPFAM" id="SSF55031">
    <property type="entry name" value="Bacterial exopeptidase dimerisation domain"/>
    <property type="match status" value="1"/>
</dbReference>
<dbReference type="SUPFAM" id="SSF53187">
    <property type="entry name" value="Zn-dependent exopeptidases"/>
    <property type="match status" value="1"/>
</dbReference>
<name>A0A1Q2CV88_9ACTN</name>
<evidence type="ECO:0000259" key="1">
    <source>
        <dbReference type="Pfam" id="PF07687"/>
    </source>
</evidence>
<dbReference type="PANTHER" id="PTHR11014:SF63">
    <property type="entry name" value="METALLOPEPTIDASE, PUTATIVE (AFU_ORTHOLOGUE AFUA_6G09600)-RELATED"/>
    <property type="match status" value="1"/>
</dbReference>
<dbReference type="InterPro" id="IPR036264">
    <property type="entry name" value="Bact_exopeptidase_dim_dom"/>
</dbReference>
<dbReference type="Gene3D" id="3.30.70.360">
    <property type="match status" value="1"/>
</dbReference>
<dbReference type="InterPro" id="IPR011650">
    <property type="entry name" value="Peptidase_M20_dimer"/>
</dbReference>
<keyword evidence="3" id="KW-1185">Reference proteome</keyword>
<dbReference type="GO" id="GO:0016787">
    <property type="term" value="F:hydrolase activity"/>
    <property type="evidence" value="ECO:0007669"/>
    <property type="project" value="InterPro"/>
</dbReference>
<proteinExistence type="predicted"/>